<evidence type="ECO:0000313" key="2">
    <source>
        <dbReference type="Proteomes" id="UP001597076"/>
    </source>
</evidence>
<protein>
    <submittedName>
        <fullName evidence="1">Uncharacterized protein</fullName>
    </submittedName>
</protein>
<organism evidence="1 2">
    <name type="scientific">Haloarchaeobius amylolyticus</name>
    <dbReference type="NCBI Taxonomy" id="1198296"/>
    <lineage>
        <taxon>Archaea</taxon>
        <taxon>Methanobacteriati</taxon>
        <taxon>Methanobacteriota</taxon>
        <taxon>Stenosarchaea group</taxon>
        <taxon>Halobacteria</taxon>
        <taxon>Halobacteriales</taxon>
        <taxon>Halorubellaceae</taxon>
        <taxon>Haloarchaeobius</taxon>
    </lineage>
</organism>
<accession>A0ABD6BKN0</accession>
<dbReference type="Proteomes" id="UP001597076">
    <property type="component" value="Unassembled WGS sequence"/>
</dbReference>
<dbReference type="RefSeq" id="WP_390289911.1">
    <property type="nucleotide sequence ID" value="NZ_JBHUDI010000011.1"/>
</dbReference>
<proteinExistence type="predicted"/>
<name>A0ABD6BKN0_9EURY</name>
<evidence type="ECO:0000313" key="1">
    <source>
        <dbReference type="EMBL" id="MFD1565265.1"/>
    </source>
</evidence>
<comment type="caution">
    <text evidence="1">The sequence shown here is derived from an EMBL/GenBank/DDBJ whole genome shotgun (WGS) entry which is preliminary data.</text>
</comment>
<gene>
    <name evidence="1" type="ORF">ACFR99_17145</name>
</gene>
<reference evidence="1 2" key="1">
    <citation type="journal article" date="2019" name="Int. J. Syst. Evol. Microbiol.">
        <title>The Global Catalogue of Microorganisms (GCM) 10K type strain sequencing project: providing services to taxonomists for standard genome sequencing and annotation.</title>
        <authorList>
            <consortium name="The Broad Institute Genomics Platform"/>
            <consortium name="The Broad Institute Genome Sequencing Center for Infectious Disease"/>
            <person name="Wu L."/>
            <person name="Ma J."/>
        </authorList>
    </citation>
    <scope>NUCLEOTIDE SEQUENCE [LARGE SCALE GENOMIC DNA]</scope>
    <source>
        <strain evidence="1 2">CGMCC 1.12230</strain>
    </source>
</reference>
<keyword evidence="2" id="KW-1185">Reference proteome</keyword>
<dbReference type="AlphaFoldDB" id="A0ABD6BKN0"/>
<sequence>MKRRSVLAAIGTALTVFSAGCSSRIASDRERNYEFGIHNGSRDPYSFRIRIGNDLDGYFQEETFEMEGETANENVPVEDTPSRIYLKIDSAEERRFPWPASTSELGKIALKADIWYEPTLQQDILIQEG</sequence>
<dbReference type="EMBL" id="JBHUDI010000011">
    <property type="protein sequence ID" value="MFD1565265.1"/>
    <property type="molecule type" value="Genomic_DNA"/>
</dbReference>
<dbReference type="PROSITE" id="PS51257">
    <property type="entry name" value="PROKAR_LIPOPROTEIN"/>
    <property type="match status" value="1"/>
</dbReference>